<dbReference type="InterPro" id="IPR055238">
    <property type="entry name" value="VEGFR1-3_N_Ig-like"/>
</dbReference>
<dbReference type="GO" id="GO:0005021">
    <property type="term" value="F:vascular endothelial growth factor receptor activity"/>
    <property type="evidence" value="ECO:0007669"/>
    <property type="project" value="InterPro"/>
</dbReference>
<dbReference type="Pfam" id="PF13927">
    <property type="entry name" value="Ig_3"/>
    <property type="match status" value="1"/>
</dbReference>
<feature type="domain" description="Peptidase S1" evidence="3">
    <location>
        <begin position="1"/>
        <end position="192"/>
    </location>
</feature>
<dbReference type="InterPro" id="IPR007110">
    <property type="entry name" value="Ig-like_dom"/>
</dbReference>
<dbReference type="PROSITE" id="PS50835">
    <property type="entry name" value="IG_LIKE"/>
    <property type="match status" value="2"/>
</dbReference>
<dbReference type="PROSITE" id="PS50240">
    <property type="entry name" value="TRYPSIN_DOM"/>
    <property type="match status" value="1"/>
</dbReference>
<dbReference type="Pfam" id="PF07679">
    <property type="entry name" value="I-set"/>
    <property type="match status" value="1"/>
</dbReference>
<dbReference type="InterPro" id="IPR003599">
    <property type="entry name" value="Ig_sub"/>
</dbReference>
<evidence type="ECO:0000259" key="4">
    <source>
        <dbReference type="PROSITE" id="PS50835"/>
    </source>
</evidence>
<dbReference type="InterPro" id="IPR013098">
    <property type="entry name" value="Ig_I-set"/>
</dbReference>
<dbReference type="SUPFAM" id="SSF50494">
    <property type="entry name" value="Trypsin-like serine proteases"/>
    <property type="match status" value="1"/>
</dbReference>
<dbReference type="GO" id="GO:0006508">
    <property type="term" value="P:proteolysis"/>
    <property type="evidence" value="ECO:0007669"/>
    <property type="project" value="InterPro"/>
</dbReference>
<dbReference type="PRINTS" id="PR01832">
    <property type="entry name" value="VEGFRECEPTOR"/>
</dbReference>
<evidence type="ECO:0000313" key="6">
    <source>
        <dbReference type="Proteomes" id="UP000438429"/>
    </source>
</evidence>
<dbReference type="EMBL" id="VEVO01000017">
    <property type="protein sequence ID" value="KAF0028109.1"/>
    <property type="molecule type" value="Genomic_DNA"/>
</dbReference>
<name>A0A6A4S6F9_SCOMX</name>
<dbReference type="InterPro" id="IPR009003">
    <property type="entry name" value="Peptidase_S1_PA"/>
</dbReference>
<evidence type="ECO:0000313" key="5">
    <source>
        <dbReference type="EMBL" id="KAF0028109.1"/>
    </source>
</evidence>
<dbReference type="FunFam" id="2.60.40.10:FF:000247">
    <property type="entry name" value="Vascular endothelial growth factor receptor 3"/>
    <property type="match status" value="1"/>
</dbReference>
<comment type="caution">
    <text evidence="5">The sequence shown here is derived from an EMBL/GenBank/DDBJ whole genome shotgun (WGS) entry which is preliminary data.</text>
</comment>
<dbReference type="Pfam" id="PF22854">
    <property type="entry name" value="VEGFR1-3_N_Ig-like"/>
    <property type="match status" value="1"/>
</dbReference>
<dbReference type="SMART" id="SM00408">
    <property type="entry name" value="IGc2"/>
    <property type="match status" value="2"/>
</dbReference>
<dbReference type="SMART" id="SM00409">
    <property type="entry name" value="IG"/>
    <property type="match status" value="4"/>
</dbReference>
<dbReference type="FunFam" id="2.60.40.10:FF:000606">
    <property type="entry name" value="Vascular endothelial growth factor receptor 1"/>
    <property type="match status" value="1"/>
</dbReference>
<proteinExistence type="predicted"/>
<comment type="subunit">
    <text evidence="1">Forms a complex composed of PDGFRL, TNK2 and GRB2.</text>
</comment>
<dbReference type="PANTHER" id="PTHR15360:SF5">
    <property type="entry name" value="PLATELET-DERIVED GROWTH FACTOR RECEPTOR-LIKE PROTEIN"/>
    <property type="match status" value="1"/>
</dbReference>
<dbReference type="Pfam" id="PF21339">
    <property type="entry name" value="VEGFR-1-like_Ig-like"/>
    <property type="match status" value="1"/>
</dbReference>
<evidence type="ECO:0000259" key="3">
    <source>
        <dbReference type="PROSITE" id="PS50240"/>
    </source>
</evidence>
<dbReference type="InterPro" id="IPR042495">
    <property type="entry name" value="PDGFRL"/>
</dbReference>
<dbReference type="InterPro" id="IPR001254">
    <property type="entry name" value="Trypsin_dom"/>
</dbReference>
<dbReference type="Gene3D" id="2.40.10.10">
    <property type="entry name" value="Trypsin-like serine proteases"/>
    <property type="match status" value="2"/>
</dbReference>
<evidence type="ECO:0000256" key="2">
    <source>
        <dbReference type="ARBA" id="ARBA00019671"/>
    </source>
</evidence>
<organism evidence="5 6">
    <name type="scientific">Scophthalmus maximus</name>
    <name type="common">Turbot</name>
    <name type="synonym">Psetta maxima</name>
    <dbReference type="NCBI Taxonomy" id="52904"/>
    <lineage>
        <taxon>Eukaryota</taxon>
        <taxon>Metazoa</taxon>
        <taxon>Chordata</taxon>
        <taxon>Craniata</taxon>
        <taxon>Vertebrata</taxon>
        <taxon>Euteleostomi</taxon>
        <taxon>Actinopterygii</taxon>
        <taxon>Neopterygii</taxon>
        <taxon>Teleostei</taxon>
        <taxon>Neoteleostei</taxon>
        <taxon>Acanthomorphata</taxon>
        <taxon>Carangaria</taxon>
        <taxon>Pleuronectiformes</taxon>
        <taxon>Pleuronectoidei</taxon>
        <taxon>Scophthalmidae</taxon>
        <taxon>Scophthalmus</taxon>
    </lineage>
</organism>
<dbReference type="Gene3D" id="2.60.40.10">
    <property type="entry name" value="Immunoglobulins"/>
    <property type="match status" value="4"/>
</dbReference>
<dbReference type="GO" id="GO:0005524">
    <property type="term" value="F:ATP binding"/>
    <property type="evidence" value="ECO:0007669"/>
    <property type="project" value="InterPro"/>
</dbReference>
<dbReference type="GO" id="GO:0005886">
    <property type="term" value="C:plasma membrane"/>
    <property type="evidence" value="ECO:0007669"/>
    <property type="project" value="InterPro"/>
</dbReference>
<dbReference type="CDD" id="cd00190">
    <property type="entry name" value="Tryp_SPc"/>
    <property type="match status" value="1"/>
</dbReference>
<evidence type="ECO:0000256" key="1">
    <source>
        <dbReference type="ARBA" id="ARBA00011360"/>
    </source>
</evidence>
<dbReference type="GO" id="GO:0048010">
    <property type="term" value="P:vascular endothelial growth factor receptor signaling pathway"/>
    <property type="evidence" value="ECO:0007669"/>
    <property type="project" value="InterPro"/>
</dbReference>
<dbReference type="Proteomes" id="UP000438429">
    <property type="component" value="Unassembled WGS sequence"/>
</dbReference>
<dbReference type="GO" id="GO:0004252">
    <property type="term" value="F:serine-type endopeptidase activity"/>
    <property type="evidence" value="ECO:0007669"/>
    <property type="project" value="InterPro"/>
</dbReference>
<gene>
    <name evidence="5" type="ORF">F2P81_019196</name>
</gene>
<dbReference type="InterPro" id="IPR013783">
    <property type="entry name" value="Ig-like_fold"/>
</dbReference>
<dbReference type="SMART" id="SM00020">
    <property type="entry name" value="Tryp_SPc"/>
    <property type="match status" value="1"/>
</dbReference>
<dbReference type="InterPro" id="IPR003598">
    <property type="entry name" value="Ig_sub2"/>
</dbReference>
<dbReference type="SUPFAM" id="SSF48726">
    <property type="entry name" value="Immunoglobulin"/>
    <property type="match status" value="4"/>
</dbReference>
<protein>
    <recommendedName>
        <fullName evidence="2">Platelet-derived growth factor receptor-like protein</fullName>
    </recommendedName>
</protein>
<dbReference type="InterPro" id="IPR036179">
    <property type="entry name" value="Ig-like_dom_sf"/>
</dbReference>
<feature type="domain" description="Ig-like" evidence="4">
    <location>
        <begin position="456"/>
        <end position="545"/>
    </location>
</feature>
<dbReference type="InterPro" id="IPR043504">
    <property type="entry name" value="Peptidase_S1_PA_chymotrypsin"/>
</dbReference>
<dbReference type="PANTHER" id="PTHR15360">
    <property type="entry name" value="PLATELET-DERIVED GROWTH FACTOR RECEPTOR LIKE"/>
    <property type="match status" value="1"/>
</dbReference>
<reference evidence="5 6" key="1">
    <citation type="submission" date="2019-06" db="EMBL/GenBank/DDBJ databases">
        <title>Draft genomes of female and male turbot (Scophthalmus maximus).</title>
        <authorList>
            <person name="Xu H."/>
            <person name="Xu X.-W."/>
            <person name="Shao C."/>
            <person name="Chen S."/>
        </authorList>
    </citation>
    <scope>NUCLEOTIDE SEQUENCE [LARGE SCALE GENOMIC DNA]</scope>
    <source>
        <strain evidence="5">Ysfricsl-2016a</strain>
        <tissue evidence="5">Blood</tissue>
    </source>
</reference>
<dbReference type="Pfam" id="PF00089">
    <property type="entry name" value="Trypsin"/>
    <property type="match status" value="1"/>
</dbReference>
<dbReference type="AlphaFoldDB" id="A0A6A4S6F9"/>
<dbReference type="PRINTS" id="PR01833">
    <property type="entry name" value="VEGFRECEPTR1"/>
</dbReference>
<feature type="domain" description="Ig-like" evidence="4">
    <location>
        <begin position="350"/>
        <end position="451"/>
    </location>
</feature>
<accession>A0A6A4S6F9</accession>
<dbReference type="InterPro" id="IPR009135">
    <property type="entry name" value="VEGFR1_rcpt"/>
</dbReference>
<sequence>MGMRVMTMGINGAATRTIRRILLHPQYDQFTSDYDIALLELSAPVFFNDLVQPVCVPASSHSFTTRTSCYVTGWGVLREDGELASRLQEASVKVINRNTCNKLYDDAVTPRMLCAGNLQGGVDACQATRCIGDMMNCALVCLFCGLYGVLAKDKEQKGKYSVPILDVKTRQLVLDTNQTLLLSCRGRWELTWAFPSGVTRDQVRVEHSRCGRTSQQYCSRVTVSHSRAQDTGLFRCRYRHRPRKQTSVYVYVTDSQQPFVEHPDMSPDVLYLKEKQPLVIPCRVTHPNVTTTLVKLPSHSLSPDQRNIIWSSKQGFTIRTPTFYYIGLFFCQTVIDGVTHKSHKYFVHRPVSNIMDVYLNSSGPVQALKGKRLVLNCTATGELNSRVNISWDYPGKSSNVGSTSKRLHKQTTHILFYNILTIPKLQRSDRGLYTCRVTSGEKTKQQKVTVTVYDRPFIRLKPRHGSVMEAQAGQKSYRISPKLKAFPAPEVIWLKDGMVAAEQCSRYHMDGHSLVIRDVAEEDAGTYTVLVRIQEHGLFQNITLTLVVNAQLHRDPDAALEEAQALWTRLGPADRGLTPGPWVHSWVWPWEPRPLLSGPSRRRTELPVRKSERFSSRCLASSPMRDASQQRDCPFVFKRGTVRFLKSLIYS</sequence>